<evidence type="ECO:0000256" key="4">
    <source>
        <dbReference type="ARBA" id="ARBA00022679"/>
    </source>
</evidence>
<dbReference type="Gene3D" id="3.40.50.2300">
    <property type="match status" value="1"/>
</dbReference>
<dbReference type="InterPro" id="IPR001610">
    <property type="entry name" value="PAC"/>
</dbReference>
<dbReference type="PROSITE" id="PS50113">
    <property type="entry name" value="PAC"/>
    <property type="match status" value="3"/>
</dbReference>
<keyword evidence="3 7" id="KW-0597">Phosphoprotein</keyword>
<dbReference type="SMART" id="SM00091">
    <property type="entry name" value="PAS"/>
    <property type="match status" value="5"/>
</dbReference>
<dbReference type="SUPFAM" id="SSF55781">
    <property type="entry name" value="GAF domain-like"/>
    <property type="match status" value="1"/>
</dbReference>
<evidence type="ECO:0000313" key="14">
    <source>
        <dbReference type="Proteomes" id="UP001428290"/>
    </source>
</evidence>
<dbReference type="SUPFAM" id="SSF47384">
    <property type="entry name" value="Homodimeric domain of signal transducing histidine kinase"/>
    <property type="match status" value="1"/>
</dbReference>
<dbReference type="Gene3D" id="3.30.565.10">
    <property type="entry name" value="Histidine kinase-like ATPase, C-terminal domain"/>
    <property type="match status" value="1"/>
</dbReference>
<comment type="caution">
    <text evidence="13">The sequence shown here is derived from an EMBL/GenBank/DDBJ whole genome shotgun (WGS) entry which is preliminary data.</text>
</comment>
<dbReference type="GO" id="GO:0016301">
    <property type="term" value="F:kinase activity"/>
    <property type="evidence" value="ECO:0007669"/>
    <property type="project" value="UniProtKB-KW"/>
</dbReference>
<dbReference type="Proteomes" id="UP001428290">
    <property type="component" value="Unassembled WGS sequence"/>
</dbReference>
<dbReference type="InterPro" id="IPR000700">
    <property type="entry name" value="PAS-assoc_C"/>
</dbReference>
<evidence type="ECO:0000256" key="3">
    <source>
        <dbReference type="ARBA" id="ARBA00022553"/>
    </source>
</evidence>
<dbReference type="Gene3D" id="1.10.287.130">
    <property type="match status" value="1"/>
</dbReference>
<dbReference type="SMART" id="SM00086">
    <property type="entry name" value="PAC"/>
    <property type="match status" value="3"/>
</dbReference>
<organism evidence="13 14">
    <name type="scientific">Herpetosiphon gulosus</name>
    <dbReference type="NCBI Taxonomy" id="1973496"/>
    <lineage>
        <taxon>Bacteria</taxon>
        <taxon>Bacillati</taxon>
        <taxon>Chloroflexota</taxon>
        <taxon>Chloroflexia</taxon>
        <taxon>Herpetosiphonales</taxon>
        <taxon>Herpetosiphonaceae</taxon>
        <taxon>Herpetosiphon</taxon>
    </lineage>
</organism>
<keyword evidence="4" id="KW-0808">Transferase</keyword>
<dbReference type="Pfam" id="PF00512">
    <property type="entry name" value="HisKA"/>
    <property type="match status" value="1"/>
</dbReference>
<evidence type="ECO:0000256" key="5">
    <source>
        <dbReference type="ARBA" id="ARBA00022777"/>
    </source>
</evidence>
<dbReference type="PRINTS" id="PR00344">
    <property type="entry name" value="BCTRLSENSOR"/>
</dbReference>
<evidence type="ECO:0000256" key="1">
    <source>
        <dbReference type="ARBA" id="ARBA00000085"/>
    </source>
</evidence>
<dbReference type="EC" id="2.7.13.3" evidence="2"/>
<reference evidence="13 14" key="1">
    <citation type="submission" date="2024-02" db="EMBL/GenBank/DDBJ databases">
        <title>Herpetosiphon gulosus NBRC 112829.</title>
        <authorList>
            <person name="Ichikawa N."/>
            <person name="Katano-Makiyama Y."/>
            <person name="Hidaka K."/>
        </authorList>
    </citation>
    <scope>NUCLEOTIDE SEQUENCE [LARGE SCALE GENOMIC DNA]</scope>
    <source>
        <strain evidence="13 14">NBRC 112829</strain>
    </source>
</reference>
<keyword evidence="5 13" id="KW-0418">Kinase</keyword>
<dbReference type="RefSeq" id="WP_345720770.1">
    <property type="nucleotide sequence ID" value="NZ_BAABRU010000003.1"/>
</dbReference>
<dbReference type="PROSITE" id="PS50112">
    <property type="entry name" value="PAS"/>
    <property type="match status" value="2"/>
</dbReference>
<dbReference type="Pfam" id="PF08448">
    <property type="entry name" value="PAS_4"/>
    <property type="match status" value="1"/>
</dbReference>
<comment type="catalytic activity">
    <reaction evidence="1">
        <text>ATP + protein L-histidine = ADP + protein N-phospho-L-histidine.</text>
        <dbReference type="EC" id="2.7.13.3"/>
    </reaction>
</comment>
<dbReference type="SUPFAM" id="SSF55874">
    <property type="entry name" value="ATPase domain of HSP90 chaperone/DNA topoisomerase II/histidine kinase"/>
    <property type="match status" value="1"/>
</dbReference>
<dbReference type="Pfam" id="PF00989">
    <property type="entry name" value="PAS"/>
    <property type="match status" value="2"/>
</dbReference>
<evidence type="ECO:0000256" key="7">
    <source>
        <dbReference type="PROSITE-ProRule" id="PRU00169"/>
    </source>
</evidence>
<gene>
    <name evidence="13" type="primary">rcsC_8</name>
    <name evidence="13" type="ORF">Hgul01_00914</name>
</gene>
<dbReference type="InterPro" id="IPR011006">
    <property type="entry name" value="CheY-like_superfamily"/>
</dbReference>
<keyword evidence="14" id="KW-1185">Reference proteome</keyword>
<evidence type="ECO:0000256" key="2">
    <source>
        <dbReference type="ARBA" id="ARBA00012438"/>
    </source>
</evidence>
<dbReference type="SMART" id="SM00388">
    <property type="entry name" value="HisKA"/>
    <property type="match status" value="1"/>
</dbReference>
<feature type="modified residue" description="4-aspartylphosphate" evidence="7">
    <location>
        <position position="1306"/>
    </location>
</feature>
<accession>A0ABP9WV98</accession>
<feature type="coiled-coil region" evidence="8">
    <location>
        <begin position="865"/>
        <end position="892"/>
    </location>
</feature>
<dbReference type="PROSITE" id="PS50110">
    <property type="entry name" value="RESPONSE_REGULATORY"/>
    <property type="match status" value="1"/>
</dbReference>
<feature type="domain" description="PAS" evidence="11">
    <location>
        <begin position="441"/>
        <end position="497"/>
    </location>
</feature>
<dbReference type="InterPro" id="IPR036890">
    <property type="entry name" value="HATPase_C_sf"/>
</dbReference>
<dbReference type="EMBL" id="BAABRU010000003">
    <property type="protein sequence ID" value="GAA5527132.1"/>
    <property type="molecule type" value="Genomic_DNA"/>
</dbReference>
<evidence type="ECO:0000259" key="9">
    <source>
        <dbReference type="PROSITE" id="PS50109"/>
    </source>
</evidence>
<dbReference type="SUPFAM" id="SSF55785">
    <property type="entry name" value="PYP-like sensor domain (PAS domain)"/>
    <property type="match status" value="5"/>
</dbReference>
<keyword evidence="6" id="KW-0902">Two-component regulatory system</keyword>
<name>A0ABP9WV98_9CHLR</name>
<dbReference type="SMART" id="SM00065">
    <property type="entry name" value="GAF"/>
    <property type="match status" value="1"/>
</dbReference>
<dbReference type="Pfam" id="PF13185">
    <property type="entry name" value="GAF_2"/>
    <property type="match status" value="1"/>
</dbReference>
<dbReference type="InterPro" id="IPR035965">
    <property type="entry name" value="PAS-like_dom_sf"/>
</dbReference>
<dbReference type="InterPro" id="IPR005467">
    <property type="entry name" value="His_kinase_dom"/>
</dbReference>
<evidence type="ECO:0000259" key="11">
    <source>
        <dbReference type="PROSITE" id="PS50112"/>
    </source>
</evidence>
<dbReference type="SUPFAM" id="SSF52172">
    <property type="entry name" value="CheY-like"/>
    <property type="match status" value="1"/>
</dbReference>
<dbReference type="InterPro" id="IPR029016">
    <property type="entry name" value="GAF-like_dom_sf"/>
</dbReference>
<dbReference type="InterPro" id="IPR003018">
    <property type="entry name" value="GAF"/>
</dbReference>
<feature type="domain" description="Histidine kinase" evidence="9">
    <location>
        <begin position="899"/>
        <end position="1120"/>
    </location>
</feature>
<dbReference type="CDD" id="cd00082">
    <property type="entry name" value="HisKA"/>
    <property type="match status" value="1"/>
</dbReference>
<evidence type="ECO:0000256" key="8">
    <source>
        <dbReference type="SAM" id="Coils"/>
    </source>
</evidence>
<evidence type="ECO:0000259" key="12">
    <source>
        <dbReference type="PROSITE" id="PS50113"/>
    </source>
</evidence>
<dbReference type="Pfam" id="PF02518">
    <property type="entry name" value="HATPase_c"/>
    <property type="match status" value="1"/>
</dbReference>
<evidence type="ECO:0000313" key="13">
    <source>
        <dbReference type="EMBL" id="GAA5527132.1"/>
    </source>
</evidence>
<protein>
    <recommendedName>
        <fullName evidence="2">histidine kinase</fullName>
        <ecNumber evidence="2">2.7.13.3</ecNumber>
    </recommendedName>
</protein>
<dbReference type="PANTHER" id="PTHR43047">
    <property type="entry name" value="TWO-COMPONENT HISTIDINE PROTEIN KINASE"/>
    <property type="match status" value="1"/>
</dbReference>
<dbReference type="NCBIfam" id="TIGR00229">
    <property type="entry name" value="sensory_box"/>
    <property type="match status" value="2"/>
</dbReference>
<sequence>MTCYANESLLELQLKQQVSLLETELQHVRSHTAKLQALIDHTESLIWSIDSSQHLIMSNRTFHDYLHQWYDQHIELGQPMSMLQLPKPIAKPWNEAYRRALQGEAFAQEFVHHYAGATRYYEFHFAPILDEQRVVQGVNISGRDISSRRLAEVMLRSSEARYRAINEAAPYGVFFCDTQGQCVYANTALLYMLEVKLEDVLGDAWMEFLHPKDASDSESFWHDLALSINQQPIPSILFDQTVRLHTKLNQLIWLRLRISPVIEAGVLCGFVGITDDLSALKKAETAAQTKQHFIQKIADTLPSQLFIYDSASASLIYTNEVSRQWFKSFNIDPTDMNTIRPLFHPDDHAIIRQTLQGRTVTSSDQQLIVDFECRLRSPEGIYRYFALRMTPFAIDADGTVSQLLGVASDITERKLQEQQIRQLNEQLEQRVVERTQELAQSYRFQRTMIQHAPSIIISLDAGGVVRGFNRAAEFEFGYQETELLGRPFPTKLFDRSDLTYRWETEQHRNRGLFYSDLDILLAEARRGVAEPHEWQAIHRSGSRFPLELTITPLLHADVLEGFLLIGNNIAARKRTEEEFHLLYRTTRSVSEAADFNSALEVVLRNICAAIGWDLSVAWVPSTNQDFLALAPIRWSSNERFQHFYQYLQSLELPQGAGLAGRVWQTKHSANYVLEHDHWTEGNLNQRGYELAQQVGIQSAVAVPILANDQVVAILEFFRSSRGVDHERTTNLISVIATQLGTLFQRKHAEMQLRQSETKNRALLAAMPDLMIRFTLKGEILDYHTNDPSDLFLPQDAMIGANAHHHQPQPQILNIMSATQRAIETNSTQNVEYELTLPKGNTVFEARIAPSGNDEVVMVIRNITERKRIEQTLQQQTDELSIANAELAKAARLKDEFLASMSHELRTPLTGILAFTEALRYDQYGALNQAQAQALQQIDENSRHLLDLINDILDLSKIEAGKLTINHQTILIDEICQASIRMVQKLAHNKQLELLYEPCAPDAMLCADSRRLKQMLVNLLSNAVKFTPTGGRIGLSVKLDSQLHQVELTVWDTGIGINTQDIPKLFRPFSQLDSKLSRQYAGTGLGLALVYHMANLHGGRVELQSEVGVGSQFRLVLPWYGNAGIAEPTEQPMLLVVTEDRTLNIQLTAYAEQLGLALRFCKPYFDLQAYLQQPHQTLIYDLRQTSLSQQLFEQLRRQTAEQPVILFCDQDFKLDLTLPKHWHCMYQPLNQARLLNALQYIDSRYQLLQKLPINQAKQILFAADNLANSLLIRDFLSEFGWNVNLVYNQHDIYEVIANQPIDLLMLDLQLAGGDAIQMVNTIRRHKRYYDLPIIALSALAILDQPKLTEQADIVLYKPLNLVELEQLINALCNQQRSLDRE</sequence>
<feature type="domain" description="Response regulatory" evidence="10">
    <location>
        <begin position="1257"/>
        <end position="1371"/>
    </location>
</feature>
<dbReference type="InterPro" id="IPR036097">
    <property type="entry name" value="HisK_dim/P_sf"/>
</dbReference>
<dbReference type="InterPro" id="IPR004358">
    <property type="entry name" value="Sig_transdc_His_kin-like_C"/>
</dbReference>
<dbReference type="InterPro" id="IPR001789">
    <property type="entry name" value="Sig_transdc_resp-reg_receiver"/>
</dbReference>
<dbReference type="Gene3D" id="3.30.450.20">
    <property type="entry name" value="PAS domain"/>
    <property type="match status" value="5"/>
</dbReference>
<feature type="domain" description="PAS" evidence="11">
    <location>
        <begin position="158"/>
        <end position="231"/>
    </location>
</feature>
<dbReference type="SMART" id="SM00387">
    <property type="entry name" value="HATPase_c"/>
    <property type="match status" value="1"/>
</dbReference>
<keyword evidence="8" id="KW-0175">Coiled coil</keyword>
<evidence type="ECO:0000259" key="10">
    <source>
        <dbReference type="PROSITE" id="PS50110"/>
    </source>
</evidence>
<feature type="domain" description="PAC" evidence="12">
    <location>
        <begin position="104"/>
        <end position="157"/>
    </location>
</feature>
<dbReference type="InterPro" id="IPR013767">
    <property type="entry name" value="PAS_fold"/>
</dbReference>
<dbReference type="CDD" id="cd00130">
    <property type="entry name" value="PAS"/>
    <property type="match status" value="3"/>
</dbReference>
<dbReference type="CDD" id="cd16922">
    <property type="entry name" value="HATPase_EvgS-ArcB-TorS-like"/>
    <property type="match status" value="1"/>
</dbReference>
<feature type="domain" description="PAC" evidence="12">
    <location>
        <begin position="530"/>
        <end position="581"/>
    </location>
</feature>
<dbReference type="PANTHER" id="PTHR43047:SF63">
    <property type="entry name" value="HISTIDINE KINASE"/>
    <property type="match status" value="1"/>
</dbReference>
<proteinExistence type="predicted"/>
<dbReference type="InterPro" id="IPR013656">
    <property type="entry name" value="PAS_4"/>
</dbReference>
<dbReference type="Gene3D" id="3.30.450.40">
    <property type="match status" value="1"/>
</dbReference>
<dbReference type="SMART" id="SM00448">
    <property type="entry name" value="REC"/>
    <property type="match status" value="1"/>
</dbReference>
<dbReference type="InterPro" id="IPR003661">
    <property type="entry name" value="HisK_dim/P_dom"/>
</dbReference>
<evidence type="ECO:0000256" key="6">
    <source>
        <dbReference type="ARBA" id="ARBA00023012"/>
    </source>
</evidence>
<feature type="domain" description="PAC" evidence="12">
    <location>
        <begin position="369"/>
        <end position="422"/>
    </location>
</feature>
<dbReference type="InterPro" id="IPR003594">
    <property type="entry name" value="HATPase_dom"/>
</dbReference>
<dbReference type="Pfam" id="PF00072">
    <property type="entry name" value="Response_reg"/>
    <property type="match status" value="1"/>
</dbReference>
<dbReference type="InterPro" id="IPR000014">
    <property type="entry name" value="PAS"/>
</dbReference>
<dbReference type="PROSITE" id="PS50109">
    <property type="entry name" value="HIS_KIN"/>
    <property type="match status" value="1"/>
</dbReference>